<protein>
    <submittedName>
        <fullName evidence="2">Uncharacterized protein</fullName>
    </submittedName>
</protein>
<keyword evidence="1" id="KW-0472">Membrane</keyword>
<keyword evidence="1" id="KW-0812">Transmembrane</keyword>
<feature type="transmembrane region" description="Helical" evidence="1">
    <location>
        <begin position="125"/>
        <end position="146"/>
    </location>
</feature>
<feature type="transmembrane region" description="Helical" evidence="1">
    <location>
        <begin position="97"/>
        <end position="119"/>
    </location>
</feature>
<name>A0ABN6YE72_9MICO</name>
<evidence type="ECO:0000313" key="2">
    <source>
        <dbReference type="EMBL" id="BDZ55694.1"/>
    </source>
</evidence>
<keyword evidence="1" id="KW-1133">Transmembrane helix</keyword>
<sequence length="196" mass="19791">MTIRPTASIRARADVSETDAAGSAATARRRRIARAAAWTAVAFLVGQFGVGAAGVLSGADVADHASPLGRASEALSGLAFLAGAVALAALAPTGARLAAWIPGVAGLAASGATMLWVVATGVEPAVEVFLAEVALTAVGLVIIGVLGSMRRRVWPWWVGVAVALLIPIMFLVPLNSIPLGLIWAAVALTARPDARS</sequence>
<organism evidence="2 3">
    <name type="scientific">Agromyces marinus</name>
    <dbReference type="NCBI Taxonomy" id="1389020"/>
    <lineage>
        <taxon>Bacteria</taxon>
        <taxon>Bacillati</taxon>
        <taxon>Actinomycetota</taxon>
        <taxon>Actinomycetes</taxon>
        <taxon>Micrococcales</taxon>
        <taxon>Microbacteriaceae</taxon>
        <taxon>Agromyces</taxon>
    </lineage>
</organism>
<keyword evidence="3" id="KW-1185">Reference proteome</keyword>
<feature type="transmembrane region" description="Helical" evidence="1">
    <location>
        <begin position="153"/>
        <end position="172"/>
    </location>
</feature>
<reference evidence="3" key="1">
    <citation type="journal article" date="2019" name="Int. J. Syst. Evol. Microbiol.">
        <title>The Global Catalogue of Microorganisms (GCM) 10K type strain sequencing project: providing services to taxonomists for standard genome sequencing and annotation.</title>
        <authorList>
            <consortium name="The Broad Institute Genomics Platform"/>
            <consortium name="The Broad Institute Genome Sequencing Center for Infectious Disease"/>
            <person name="Wu L."/>
            <person name="Ma J."/>
        </authorList>
    </citation>
    <scope>NUCLEOTIDE SEQUENCE [LARGE SCALE GENOMIC DNA]</scope>
    <source>
        <strain evidence="3">NBRC 109019</strain>
    </source>
</reference>
<gene>
    <name evidence="2" type="ORF">GCM10025870_27670</name>
</gene>
<proteinExistence type="predicted"/>
<feature type="transmembrane region" description="Helical" evidence="1">
    <location>
        <begin position="71"/>
        <end position="90"/>
    </location>
</feature>
<dbReference type="Proteomes" id="UP001321477">
    <property type="component" value="Chromosome"/>
</dbReference>
<evidence type="ECO:0000256" key="1">
    <source>
        <dbReference type="SAM" id="Phobius"/>
    </source>
</evidence>
<dbReference type="EMBL" id="AP027734">
    <property type="protein sequence ID" value="BDZ55694.1"/>
    <property type="molecule type" value="Genomic_DNA"/>
</dbReference>
<evidence type="ECO:0000313" key="3">
    <source>
        <dbReference type="Proteomes" id="UP001321477"/>
    </source>
</evidence>
<feature type="transmembrane region" description="Helical" evidence="1">
    <location>
        <begin position="35"/>
        <end position="59"/>
    </location>
</feature>
<accession>A0ABN6YE72</accession>
<dbReference type="RefSeq" id="WP_234659582.1">
    <property type="nucleotide sequence ID" value="NZ_AP027734.1"/>
</dbReference>